<evidence type="ECO:0000313" key="3">
    <source>
        <dbReference type="EMBL" id="MDV5170179.1"/>
    </source>
</evidence>
<dbReference type="InterPro" id="IPR011234">
    <property type="entry name" value="Fumarylacetoacetase-like_C"/>
</dbReference>
<name>A0ABU3ZJB2_9GAMM</name>
<keyword evidence="3" id="KW-0378">Hydrolase</keyword>
<dbReference type="PANTHER" id="PTHR43211:SF1">
    <property type="entry name" value="BLL6422 PROTEIN"/>
    <property type="match status" value="1"/>
</dbReference>
<comment type="caution">
    <text evidence="3">The sequence shown here is derived from an EMBL/GenBank/DDBJ whole genome shotgun (WGS) entry which is preliminary data.</text>
</comment>
<dbReference type="Pfam" id="PF18288">
    <property type="entry name" value="FAA_hydro_N_2"/>
    <property type="match status" value="1"/>
</dbReference>
<protein>
    <submittedName>
        <fullName evidence="3">Fumarylacetoacetate hydrolase family protein</fullName>
    </submittedName>
</protein>
<evidence type="ECO:0000259" key="1">
    <source>
        <dbReference type="Pfam" id="PF01557"/>
    </source>
</evidence>
<feature type="domain" description="Fumarylacetoacetase N-terminal" evidence="2">
    <location>
        <begin position="1"/>
        <end position="77"/>
    </location>
</feature>
<dbReference type="RefSeq" id="WP_317522966.1">
    <property type="nucleotide sequence ID" value="NZ_JAWJZI010000005.1"/>
</dbReference>
<dbReference type="Gene3D" id="3.90.850.10">
    <property type="entry name" value="Fumarylacetoacetase-like, C-terminal domain"/>
    <property type="match status" value="1"/>
</dbReference>
<dbReference type="InterPro" id="IPR036663">
    <property type="entry name" value="Fumarylacetoacetase_C_sf"/>
</dbReference>
<dbReference type="InterPro" id="IPR041072">
    <property type="entry name" value="FAA_hydro_N"/>
</dbReference>
<dbReference type="EMBL" id="JAWJZI010000005">
    <property type="protein sequence ID" value="MDV5170179.1"/>
    <property type="molecule type" value="Genomic_DNA"/>
</dbReference>
<reference evidence="3 4" key="1">
    <citation type="submission" date="2023-10" db="EMBL/GenBank/DDBJ databases">
        <title>Marine bacteria isolated from horseshoe crab.</title>
        <authorList>
            <person name="Cheng T.H."/>
        </authorList>
    </citation>
    <scope>NUCLEOTIDE SEQUENCE [LARGE SCALE GENOMIC DNA]</scope>
    <source>
        <strain evidence="3 4">HSC6</strain>
    </source>
</reference>
<evidence type="ECO:0000313" key="4">
    <source>
        <dbReference type="Proteomes" id="UP001186452"/>
    </source>
</evidence>
<dbReference type="Pfam" id="PF01557">
    <property type="entry name" value="FAA_hydrolase"/>
    <property type="match status" value="1"/>
</dbReference>
<organism evidence="3 4">
    <name type="scientific">Photobacterium rosenbergii</name>
    <dbReference type="NCBI Taxonomy" id="294936"/>
    <lineage>
        <taxon>Bacteria</taxon>
        <taxon>Pseudomonadati</taxon>
        <taxon>Pseudomonadota</taxon>
        <taxon>Gammaproteobacteria</taxon>
        <taxon>Vibrionales</taxon>
        <taxon>Vibrionaceae</taxon>
        <taxon>Photobacterium</taxon>
    </lineage>
</organism>
<dbReference type="Proteomes" id="UP001186452">
    <property type="component" value="Unassembled WGS sequence"/>
</dbReference>
<accession>A0ABU3ZJB2</accession>
<evidence type="ECO:0000259" key="2">
    <source>
        <dbReference type="Pfam" id="PF18288"/>
    </source>
</evidence>
<keyword evidence="4" id="KW-1185">Reference proteome</keyword>
<proteinExistence type="predicted"/>
<dbReference type="GO" id="GO:0016787">
    <property type="term" value="F:hydrolase activity"/>
    <property type="evidence" value="ECO:0007669"/>
    <property type="project" value="UniProtKB-KW"/>
</dbReference>
<gene>
    <name evidence="3" type="ORF">R2X38_14335</name>
</gene>
<dbReference type="PANTHER" id="PTHR43211">
    <property type="entry name" value="FUMARYLACETOACETATE HYDROLASE"/>
    <property type="match status" value="1"/>
</dbReference>
<sequence>MKLASLNHGRDGQLIVVSRDLKQAVHAHDIAPTLQFALDNWQEVEADLQHLYRNLNDGVAQHTFPFNPALCSSPLPRAYQWADGSAYVNHVELVRKARGAEMPESFWTDPLIYQGMSDGFLGPTENIKIADEQWGIDFEGEVAVITDDIDMGTRTEEVHGHIKLLMLVNDVSLRNLIPSELAKGFGFFQSKPSSAFSPVAVTPDELGDSWHDYKLHHRLTVHLNGELFGQPHAGTDMTFNFAELVQHVAKSRAVCAGTIIGSGTVSNKDRSSGSCCLAEKRMLETLEYGNPETPFMKFGDTVKIEMFDNNGDSIFGAIEQTVVKFEHQYHDEDLNHHNPHHHQ</sequence>
<feature type="domain" description="Fumarylacetoacetase-like C-terminal" evidence="1">
    <location>
        <begin position="81"/>
        <end position="323"/>
    </location>
</feature>
<dbReference type="SUPFAM" id="SSF56529">
    <property type="entry name" value="FAH"/>
    <property type="match status" value="1"/>
</dbReference>